<evidence type="ECO:0000259" key="1">
    <source>
        <dbReference type="Pfam" id="PF00156"/>
    </source>
</evidence>
<dbReference type="SUPFAM" id="SSF53271">
    <property type="entry name" value="PRTase-like"/>
    <property type="match status" value="1"/>
</dbReference>
<accession>A0A3P3EPB4</accession>
<feature type="domain" description="Phosphoribosyltransferase" evidence="1">
    <location>
        <begin position="12"/>
        <end position="166"/>
    </location>
</feature>
<evidence type="ECO:0000313" key="2">
    <source>
        <dbReference type="EMBL" id="RRH87632.1"/>
    </source>
</evidence>
<dbReference type="Gene3D" id="3.40.50.2020">
    <property type="match status" value="1"/>
</dbReference>
<dbReference type="AlphaFoldDB" id="A0A3P3EPB4"/>
<dbReference type="Proteomes" id="UP000271590">
    <property type="component" value="Unassembled WGS sequence"/>
</dbReference>
<dbReference type="Pfam" id="PF00156">
    <property type="entry name" value="Pribosyltran"/>
    <property type="match status" value="1"/>
</dbReference>
<dbReference type="GO" id="GO:0016757">
    <property type="term" value="F:glycosyltransferase activity"/>
    <property type="evidence" value="ECO:0007669"/>
    <property type="project" value="UniProtKB-KW"/>
</dbReference>
<organism evidence="2 3">
    <name type="scientific">Variovorax beijingensis</name>
    <dbReference type="NCBI Taxonomy" id="2496117"/>
    <lineage>
        <taxon>Bacteria</taxon>
        <taxon>Pseudomonadati</taxon>
        <taxon>Pseudomonadota</taxon>
        <taxon>Betaproteobacteria</taxon>
        <taxon>Burkholderiales</taxon>
        <taxon>Comamonadaceae</taxon>
        <taxon>Variovorax</taxon>
    </lineage>
</organism>
<reference evidence="2 3" key="1">
    <citation type="submission" date="2018-11" db="EMBL/GenBank/DDBJ databases">
        <title>The genome of Variovorax sp T529.</title>
        <authorList>
            <person name="Gao J."/>
        </authorList>
    </citation>
    <scope>NUCLEOTIDE SEQUENCE [LARGE SCALE GENOMIC DNA]</scope>
    <source>
        <strain evidence="2 3">T529</strain>
    </source>
</reference>
<dbReference type="RefSeq" id="WP_124959405.1">
    <property type="nucleotide sequence ID" value="NZ_RQXU01000008.1"/>
</dbReference>
<comment type="caution">
    <text evidence="2">The sequence shown here is derived from an EMBL/GenBank/DDBJ whole genome shotgun (WGS) entry which is preliminary data.</text>
</comment>
<keyword evidence="2" id="KW-0808">Transferase</keyword>
<dbReference type="Gene3D" id="3.30.1310.20">
    <property type="entry name" value="PRTase-like"/>
    <property type="match status" value="1"/>
</dbReference>
<dbReference type="CDD" id="cd06223">
    <property type="entry name" value="PRTases_typeI"/>
    <property type="match status" value="1"/>
</dbReference>
<dbReference type="InterPro" id="IPR029057">
    <property type="entry name" value="PRTase-like"/>
</dbReference>
<proteinExistence type="predicted"/>
<keyword evidence="2" id="KW-0328">Glycosyltransferase</keyword>
<sequence length="221" mass="23986">MAFEFFRNRQQAGRVLAQRLAAYAHKPDVVVLALPRGGTPVACEVAKALHAPLDVLVVRKLGVPGHEEYAMGAIAGGGERVLDEDLVRELGISAKEVDEVVRSEQYELERRERAYRGDRPAPDLHGRTAILVDDGLATGSTMRVAVRAVRRQAPARVVVAAPVGSREACALLLGEADDVVCAETPEPFLGVGRWYLDFSQTSDEEVRHLIEDANHHGALPA</sequence>
<name>A0A3P3EPB4_9BURK</name>
<dbReference type="EMBL" id="RQXU01000008">
    <property type="protein sequence ID" value="RRH87632.1"/>
    <property type="molecule type" value="Genomic_DNA"/>
</dbReference>
<protein>
    <submittedName>
        <fullName evidence="2">Phosphoribosyltransferase</fullName>
    </submittedName>
</protein>
<evidence type="ECO:0000313" key="3">
    <source>
        <dbReference type="Proteomes" id="UP000271590"/>
    </source>
</evidence>
<dbReference type="InterPro" id="IPR000836">
    <property type="entry name" value="PRTase_dom"/>
</dbReference>
<gene>
    <name evidence="2" type="ORF">EH244_16410</name>
</gene>